<dbReference type="InterPro" id="IPR029058">
    <property type="entry name" value="AB_hydrolase_fold"/>
</dbReference>
<name>A0ABX2PUX1_9RHOB</name>
<evidence type="ECO:0000256" key="1">
    <source>
        <dbReference type="SAM" id="Phobius"/>
    </source>
</evidence>
<protein>
    <recommendedName>
        <fullName evidence="4">Alpha/beta hydrolase</fullName>
    </recommendedName>
</protein>
<evidence type="ECO:0000313" key="2">
    <source>
        <dbReference type="EMBL" id="NVO57156.1"/>
    </source>
</evidence>
<keyword evidence="1" id="KW-0472">Membrane</keyword>
<feature type="transmembrane region" description="Helical" evidence="1">
    <location>
        <begin position="184"/>
        <end position="202"/>
    </location>
</feature>
<keyword evidence="3" id="KW-1185">Reference proteome</keyword>
<dbReference type="RefSeq" id="WP_176866204.1">
    <property type="nucleotide sequence ID" value="NZ_JABXWT010000009.1"/>
</dbReference>
<accession>A0ABX2PUX1</accession>
<organism evidence="2 3">
    <name type="scientific">Ruegeria haliotis</name>
    <dbReference type="NCBI Taxonomy" id="2747601"/>
    <lineage>
        <taxon>Bacteria</taxon>
        <taxon>Pseudomonadati</taxon>
        <taxon>Pseudomonadota</taxon>
        <taxon>Alphaproteobacteria</taxon>
        <taxon>Rhodobacterales</taxon>
        <taxon>Roseobacteraceae</taxon>
        <taxon>Ruegeria</taxon>
    </lineage>
</organism>
<feature type="transmembrane region" description="Helical" evidence="1">
    <location>
        <begin position="147"/>
        <end position="172"/>
    </location>
</feature>
<dbReference type="EMBL" id="JABXWT010000009">
    <property type="protein sequence ID" value="NVO57156.1"/>
    <property type="molecule type" value="Genomic_DNA"/>
</dbReference>
<dbReference type="Proteomes" id="UP000630805">
    <property type="component" value="Unassembled WGS sequence"/>
</dbReference>
<comment type="caution">
    <text evidence="2">The sequence shown here is derived from an EMBL/GenBank/DDBJ whole genome shotgun (WGS) entry which is preliminary data.</text>
</comment>
<keyword evidence="1" id="KW-0812">Transmembrane</keyword>
<evidence type="ECO:0008006" key="4">
    <source>
        <dbReference type="Google" id="ProtNLM"/>
    </source>
</evidence>
<feature type="transmembrane region" description="Helical" evidence="1">
    <location>
        <begin position="395"/>
        <end position="416"/>
    </location>
</feature>
<proteinExistence type="predicted"/>
<gene>
    <name evidence="2" type="ORF">HW561_15285</name>
</gene>
<feature type="transmembrane region" description="Helical" evidence="1">
    <location>
        <begin position="307"/>
        <end position="326"/>
    </location>
</feature>
<feature type="transmembrane region" description="Helical" evidence="1">
    <location>
        <begin position="355"/>
        <end position="374"/>
    </location>
</feature>
<evidence type="ECO:0000313" key="3">
    <source>
        <dbReference type="Proteomes" id="UP000630805"/>
    </source>
</evidence>
<dbReference type="SUPFAM" id="SSF53474">
    <property type="entry name" value="alpha/beta-Hydrolases"/>
    <property type="match status" value="1"/>
</dbReference>
<reference evidence="2 3" key="1">
    <citation type="submission" date="2020-06" db="EMBL/GenBank/DDBJ databases">
        <authorList>
            <person name="Cao W.R."/>
        </authorList>
    </citation>
    <scope>NUCLEOTIDE SEQUENCE [LARGE SCALE GENOMIC DNA]</scope>
    <source>
        <strain evidence="2 3">B1Z28</strain>
    </source>
</reference>
<keyword evidence="1" id="KW-1133">Transmembrane helix</keyword>
<dbReference type="Gene3D" id="3.40.50.1820">
    <property type="entry name" value="alpha/beta hydrolase"/>
    <property type="match status" value="1"/>
</dbReference>
<feature type="transmembrane region" description="Helical" evidence="1">
    <location>
        <begin position="262"/>
        <end position="286"/>
    </location>
</feature>
<feature type="transmembrane region" description="Helical" evidence="1">
    <location>
        <begin position="222"/>
        <end position="242"/>
    </location>
</feature>
<sequence length="658" mass="72395">MGRHLILTVHGIGEQKPGETVDQVVGAATTWVDGNRRPPVEIDRQMIELAESNFDGSSRNAKLFKVNLRKVSKPNDNRDQALFAEVFWADRSPAPKGTFRTVLDLVWVVLALGYLAMDNVEQTHRRSGIDPSQPDGRNTRTAQIVHLFTWVFFGAVATLNTYLLIGAAAVMVDLLPGGIADGTAVLFSLLLLLYVVGAAFGAKRWNTARTYLQRVFWRGMTVMGFALAAALVVGPLGIGLWGCMGAPPGVEGTCGSALGQFVALQVFVLAIFWALLIFMTALMYVMSLAKLDVGKKLTEHRRIYPSVCAGMLVFWMFFISGLWLGFKQLVATVPGLSASQLQTLFESHLEGSIETLSAAFAAIVILAIVGTGLFGGRRLGKDNLHTKNSLLSRAILNRLTQWVFLAAAVTLTLMVAREIAIAYGFDPVCASNPPSGNSEPDCNLIGKALNALANAQGMIGLVVLGAVTLLYRMSNFVAAGLGVARDIVTYAIRDKCALRQSLESRRDNYPDRHAIDERFYRTLYYALDIFPADHITVISHSQGTVIATQMLADERVQRRIDNRPVTLITMGAPVTHIYQRYFPEMFTVNPNRLHAAWFNIFRQDDFVGTRIEGGLIDETRNIPVQPGGHTGYFTDYQVWKVLTGDDIGFDLFHPKRHG</sequence>